<dbReference type="Pfam" id="PF00188">
    <property type="entry name" value="CAP"/>
    <property type="match status" value="1"/>
</dbReference>
<dbReference type="PANTHER" id="PTHR31157:SF1">
    <property type="entry name" value="SCP DOMAIN-CONTAINING PROTEIN"/>
    <property type="match status" value="1"/>
</dbReference>
<comment type="caution">
    <text evidence="4">The sequence shown here is derived from an EMBL/GenBank/DDBJ whole genome shotgun (WGS) entry which is preliminary data.</text>
</comment>
<evidence type="ECO:0000313" key="4">
    <source>
        <dbReference type="EMBL" id="MBK0393736.1"/>
    </source>
</evidence>
<feature type="domain" description="SCP" evidence="3">
    <location>
        <begin position="62"/>
        <end position="172"/>
    </location>
</feature>
<proteinExistence type="predicted"/>
<dbReference type="RefSeq" id="WP_200788685.1">
    <property type="nucleotide sequence ID" value="NZ_JAEDAO010000001.1"/>
</dbReference>
<dbReference type="InterPro" id="IPR035940">
    <property type="entry name" value="CAP_sf"/>
</dbReference>
<dbReference type="EMBL" id="JAEDAO010000001">
    <property type="protein sequence ID" value="MBK0393736.1"/>
    <property type="molecule type" value="Genomic_DNA"/>
</dbReference>
<dbReference type="Gene3D" id="3.40.33.10">
    <property type="entry name" value="CAP"/>
    <property type="match status" value="1"/>
</dbReference>
<dbReference type="SUPFAM" id="SSF55797">
    <property type="entry name" value="PR-1-like"/>
    <property type="match status" value="1"/>
</dbReference>
<feature type="chain" id="PRO_5036698613" evidence="2">
    <location>
        <begin position="21"/>
        <end position="316"/>
    </location>
</feature>
<accession>A0A934Q2I1</accession>
<feature type="signal peptide" evidence="2">
    <location>
        <begin position="1"/>
        <end position="20"/>
    </location>
</feature>
<dbReference type="CDD" id="cd05379">
    <property type="entry name" value="CAP_bacterial"/>
    <property type="match status" value="1"/>
</dbReference>
<organism evidence="4 5">
    <name type="scientific">Ramlibacter algicola</name>
    <dbReference type="NCBI Taxonomy" id="2795217"/>
    <lineage>
        <taxon>Bacteria</taxon>
        <taxon>Pseudomonadati</taxon>
        <taxon>Pseudomonadota</taxon>
        <taxon>Betaproteobacteria</taxon>
        <taxon>Burkholderiales</taxon>
        <taxon>Comamonadaceae</taxon>
        <taxon>Ramlibacter</taxon>
    </lineage>
</organism>
<feature type="compositionally biased region" description="Pro residues" evidence="1">
    <location>
        <begin position="30"/>
        <end position="43"/>
    </location>
</feature>
<dbReference type="InterPro" id="IPR014044">
    <property type="entry name" value="CAP_dom"/>
</dbReference>
<dbReference type="Proteomes" id="UP000617041">
    <property type="component" value="Unassembled WGS sequence"/>
</dbReference>
<dbReference type="PANTHER" id="PTHR31157">
    <property type="entry name" value="SCP DOMAIN-CONTAINING PROTEIN"/>
    <property type="match status" value="1"/>
</dbReference>
<evidence type="ECO:0000256" key="1">
    <source>
        <dbReference type="SAM" id="MobiDB-lite"/>
    </source>
</evidence>
<dbReference type="PROSITE" id="PS51257">
    <property type="entry name" value="PROKAR_LIPOPROTEIN"/>
    <property type="match status" value="1"/>
</dbReference>
<protein>
    <submittedName>
        <fullName evidence="4">CAP domain-containing protein</fullName>
    </submittedName>
</protein>
<evidence type="ECO:0000259" key="3">
    <source>
        <dbReference type="Pfam" id="PF00188"/>
    </source>
</evidence>
<reference evidence="4" key="1">
    <citation type="submission" date="2020-12" db="EMBL/GenBank/DDBJ databases">
        <title>Ramlibacter sp. nov., isolated from a freshwater alga, Cryptomonas.</title>
        <authorList>
            <person name="Kim H.M."/>
            <person name="Jeon C.O."/>
        </authorList>
    </citation>
    <scope>NUCLEOTIDE SEQUENCE</scope>
    <source>
        <strain evidence="4">CrO1</strain>
    </source>
</reference>
<keyword evidence="5" id="KW-1185">Reference proteome</keyword>
<name>A0A934Q2I1_9BURK</name>
<keyword evidence="2" id="KW-0732">Signal</keyword>
<sequence length="316" mass="31730">MKFHRLRLAAAASILATLLAACGGGGGGDAPPPSTATTTPPPASSAAGATYAAGSAQRLAFDQLNASRQRCGFGVLAQSAPLDQAATAHASYMARNGEFGHGEDPSKPGFTGASALERAVAAGYPAGSVGEDLSTGGFFVGSTAADSIRNLLAAPYHAQSLLTGFRDVGLAWTAVNARDTLVANLGVQQSASFQGPQGVATFPCEGTPDAVPRATNETPSPFPNDPSAAWGQPITVAGPNNLRITSATITGPSGPVRVLALYGTGATTDPNGEFTGGWFSVIPDVLQPTTSYAVAIDYTAGGTAGSTRFTFTTAAH</sequence>
<gene>
    <name evidence="4" type="ORF">I8E28_14150</name>
</gene>
<dbReference type="AlphaFoldDB" id="A0A934Q2I1"/>
<evidence type="ECO:0000313" key="5">
    <source>
        <dbReference type="Proteomes" id="UP000617041"/>
    </source>
</evidence>
<evidence type="ECO:0000256" key="2">
    <source>
        <dbReference type="SAM" id="SignalP"/>
    </source>
</evidence>
<feature type="region of interest" description="Disordered" evidence="1">
    <location>
        <begin position="26"/>
        <end position="48"/>
    </location>
</feature>